<accession>C8XIB1</accession>
<dbReference type="Gene3D" id="3.40.50.150">
    <property type="entry name" value="Vaccinia Virus protein VP39"/>
    <property type="match status" value="1"/>
</dbReference>
<dbReference type="HAMAP" id="MF_02126">
    <property type="entry name" value="RF_methyltr_PrmC"/>
    <property type="match status" value="1"/>
</dbReference>
<keyword evidence="3 5" id="KW-0949">S-adenosyl-L-methionine</keyword>
<keyword evidence="2 5" id="KW-0808">Transferase</keyword>
<dbReference type="KEGG" id="nml:Namu_2102"/>
<dbReference type="EMBL" id="CP001737">
    <property type="protein sequence ID" value="ACV78480.1"/>
    <property type="molecule type" value="Genomic_DNA"/>
</dbReference>
<comment type="similarity">
    <text evidence="5">Belongs to the protein N5-glutamine methyltransferase family. PrmC subfamily.</text>
</comment>
<dbReference type="OrthoDB" id="9800643at2"/>
<dbReference type="Gene3D" id="1.10.8.10">
    <property type="entry name" value="DNA helicase RuvA subunit, C-terminal domain"/>
    <property type="match status" value="1"/>
</dbReference>
<organism evidence="8 9">
    <name type="scientific">Nakamurella multipartita (strain ATCC 700099 / DSM 44233 / CIP 104796 / JCM 9543 / NBRC 105858 / Y-104)</name>
    <name type="common">Microsphaera multipartita</name>
    <dbReference type="NCBI Taxonomy" id="479431"/>
    <lineage>
        <taxon>Bacteria</taxon>
        <taxon>Bacillati</taxon>
        <taxon>Actinomycetota</taxon>
        <taxon>Actinomycetes</taxon>
        <taxon>Nakamurellales</taxon>
        <taxon>Nakamurellaceae</taxon>
        <taxon>Nakamurella</taxon>
    </lineage>
</organism>
<keyword evidence="1 5" id="KW-0489">Methyltransferase</keyword>
<feature type="binding site" evidence="5">
    <location>
        <position position="193"/>
    </location>
    <ligand>
        <name>S-adenosyl-L-methionine</name>
        <dbReference type="ChEBI" id="CHEBI:59789"/>
    </ligand>
</feature>
<dbReference type="AlphaFoldDB" id="C8XIB1"/>
<dbReference type="Pfam" id="PF05175">
    <property type="entry name" value="MTS"/>
    <property type="match status" value="1"/>
</dbReference>
<evidence type="ECO:0000313" key="9">
    <source>
        <dbReference type="Proteomes" id="UP000002218"/>
    </source>
</evidence>
<comment type="caution">
    <text evidence="5">Lacks conserved residue(s) required for the propagation of feature annotation.</text>
</comment>
<dbReference type="NCBIfam" id="TIGR03534">
    <property type="entry name" value="RF_mod_PrmC"/>
    <property type="match status" value="1"/>
</dbReference>
<dbReference type="EC" id="2.1.1.297" evidence="5"/>
<gene>
    <name evidence="5" type="primary">prmC</name>
    <name evidence="8" type="ordered locus">Namu_2102</name>
</gene>
<evidence type="ECO:0000313" key="8">
    <source>
        <dbReference type="EMBL" id="ACV78480.1"/>
    </source>
</evidence>
<comment type="function">
    <text evidence="5">Methylates the class 1 translation termination release factors RF1/PrfA and RF2/PrfB on the glutamine residue of the universally conserved GGQ motif.</text>
</comment>
<feature type="domain" description="Methyltransferase small" evidence="6">
    <location>
        <begin position="101"/>
        <end position="205"/>
    </location>
</feature>
<feature type="binding site" evidence="5">
    <location>
        <position position="144"/>
    </location>
    <ligand>
        <name>S-adenosyl-L-methionine</name>
        <dbReference type="ChEBI" id="CHEBI:59789"/>
    </ligand>
</feature>
<dbReference type="Proteomes" id="UP000002218">
    <property type="component" value="Chromosome"/>
</dbReference>
<dbReference type="GO" id="GO:0102559">
    <property type="term" value="F:peptide chain release factor N(5)-glutamine methyltransferase activity"/>
    <property type="evidence" value="ECO:0007669"/>
    <property type="project" value="UniProtKB-EC"/>
</dbReference>
<dbReference type="InterPro" id="IPR019874">
    <property type="entry name" value="RF_methyltr_PrmC"/>
</dbReference>
<dbReference type="InParanoid" id="C8XIB1"/>
<evidence type="ECO:0000256" key="5">
    <source>
        <dbReference type="HAMAP-Rule" id="MF_02126"/>
    </source>
</evidence>
<evidence type="ECO:0000256" key="3">
    <source>
        <dbReference type="ARBA" id="ARBA00022691"/>
    </source>
</evidence>
<dbReference type="GO" id="GO:0032259">
    <property type="term" value="P:methylation"/>
    <property type="evidence" value="ECO:0007669"/>
    <property type="project" value="UniProtKB-KW"/>
</dbReference>
<dbReference type="PANTHER" id="PTHR18895:SF74">
    <property type="entry name" value="MTRF1L RELEASE FACTOR GLUTAMINE METHYLTRANSFERASE"/>
    <property type="match status" value="1"/>
</dbReference>
<evidence type="ECO:0000259" key="6">
    <source>
        <dbReference type="Pfam" id="PF05175"/>
    </source>
</evidence>
<dbReference type="SUPFAM" id="SSF53335">
    <property type="entry name" value="S-adenosyl-L-methionine-dependent methyltransferases"/>
    <property type="match status" value="1"/>
</dbReference>
<dbReference type="InterPro" id="IPR040758">
    <property type="entry name" value="PrmC_N"/>
</dbReference>
<sequence length="298" mass="31417">MSRHSLRAAILDATRTLEAAGVASADVDAQELAAHLMGVPRTRLGLTPLVEQSFLTDYQALVERRAQRIPLQHLTGSVQLGRATVAVGPGVFVPRPETESLLVWALHAIAAVERPVVVDLCTGSGVLALAIAAERPDARVIGVERSSAALAWARRNVTNAGAGRTKVELRGGDIFDERLLVDLEGLADLVTANPPYVPEGTAVEPEVADHDPPEAVFAGPDGLAVIRPLLSVAASLLKLGGVLAIEHDDSHGETVPALLRSRRVLTDVEDHSDLAGRPRFVTATRVRMTTGAGKTGTP</sequence>
<evidence type="ECO:0000259" key="7">
    <source>
        <dbReference type="Pfam" id="PF17827"/>
    </source>
</evidence>
<keyword evidence="9" id="KW-1185">Reference proteome</keyword>
<dbReference type="STRING" id="479431.Namu_2102"/>
<dbReference type="RefSeq" id="WP_015747372.1">
    <property type="nucleotide sequence ID" value="NC_013235.1"/>
</dbReference>
<dbReference type="InterPro" id="IPR050320">
    <property type="entry name" value="N5-glutamine_MTase"/>
</dbReference>
<dbReference type="PANTHER" id="PTHR18895">
    <property type="entry name" value="HEMK METHYLTRANSFERASE"/>
    <property type="match status" value="1"/>
</dbReference>
<dbReference type="HOGENOM" id="CLU_018398_4_0_11"/>
<comment type="catalytic activity">
    <reaction evidence="4 5">
        <text>L-glutaminyl-[peptide chain release factor] + S-adenosyl-L-methionine = N(5)-methyl-L-glutaminyl-[peptide chain release factor] + S-adenosyl-L-homocysteine + H(+)</text>
        <dbReference type="Rhea" id="RHEA:42896"/>
        <dbReference type="Rhea" id="RHEA-COMP:10271"/>
        <dbReference type="Rhea" id="RHEA-COMP:10272"/>
        <dbReference type="ChEBI" id="CHEBI:15378"/>
        <dbReference type="ChEBI" id="CHEBI:30011"/>
        <dbReference type="ChEBI" id="CHEBI:57856"/>
        <dbReference type="ChEBI" id="CHEBI:59789"/>
        <dbReference type="ChEBI" id="CHEBI:61891"/>
        <dbReference type="EC" id="2.1.1.297"/>
    </reaction>
</comment>
<dbReference type="InterPro" id="IPR029063">
    <property type="entry name" value="SAM-dependent_MTases_sf"/>
</dbReference>
<dbReference type="NCBIfam" id="TIGR00536">
    <property type="entry name" value="hemK_fam"/>
    <property type="match status" value="1"/>
</dbReference>
<evidence type="ECO:0000256" key="4">
    <source>
        <dbReference type="ARBA" id="ARBA00048391"/>
    </source>
</evidence>
<feature type="domain" description="Release factor glutamine methyltransferase N-terminal" evidence="7">
    <location>
        <begin position="9"/>
        <end position="76"/>
    </location>
</feature>
<evidence type="ECO:0000256" key="2">
    <source>
        <dbReference type="ARBA" id="ARBA00022679"/>
    </source>
</evidence>
<dbReference type="eggNOG" id="COG2890">
    <property type="taxonomic scope" value="Bacteria"/>
</dbReference>
<dbReference type="InterPro" id="IPR007848">
    <property type="entry name" value="Small_mtfrase_dom"/>
</dbReference>
<evidence type="ECO:0000256" key="1">
    <source>
        <dbReference type="ARBA" id="ARBA00022603"/>
    </source>
</evidence>
<dbReference type="Pfam" id="PF17827">
    <property type="entry name" value="PrmC_N"/>
    <property type="match status" value="1"/>
</dbReference>
<dbReference type="CDD" id="cd02440">
    <property type="entry name" value="AdoMet_MTases"/>
    <property type="match status" value="1"/>
</dbReference>
<feature type="binding site" evidence="5">
    <location>
        <begin position="193"/>
        <end position="196"/>
    </location>
    <ligand>
        <name>substrate</name>
    </ligand>
</feature>
<reference evidence="9" key="1">
    <citation type="submission" date="2009-09" db="EMBL/GenBank/DDBJ databases">
        <title>The complete genome of Nakamurella multipartita DSM 44233.</title>
        <authorList>
            <consortium name="US DOE Joint Genome Institute (JGI-PGF)"/>
            <person name="Lucas S."/>
            <person name="Copeland A."/>
            <person name="Lapidus A."/>
            <person name="Glavina del Rio T."/>
            <person name="Dalin E."/>
            <person name="Tice H."/>
            <person name="Bruce D."/>
            <person name="Goodwin L."/>
            <person name="Pitluck S."/>
            <person name="Kyrpides N."/>
            <person name="Mavromatis K."/>
            <person name="Ivanova N."/>
            <person name="Ovchinnikova G."/>
            <person name="Sims D."/>
            <person name="Meincke L."/>
            <person name="Brettin T."/>
            <person name="Detter J.C."/>
            <person name="Han C."/>
            <person name="Larimer F."/>
            <person name="Land M."/>
            <person name="Hauser L."/>
            <person name="Markowitz V."/>
            <person name="Cheng J.-F."/>
            <person name="Hugenholtz P."/>
            <person name="Woyke T."/>
            <person name="Wu D."/>
            <person name="Klenk H.-P."/>
            <person name="Eisen J.A."/>
        </authorList>
    </citation>
    <scope>NUCLEOTIDE SEQUENCE [LARGE SCALE GENOMIC DNA]</scope>
    <source>
        <strain evidence="9">ATCC 700099 / DSM 44233 / CIP 104796 / JCM 9543 / NBRC 105858 / Y-104</strain>
    </source>
</reference>
<protein>
    <recommendedName>
        <fullName evidence="5">Release factor glutamine methyltransferase</fullName>
        <shortName evidence="5">RF MTase</shortName>
        <ecNumber evidence="5">2.1.1.297</ecNumber>
    </recommendedName>
    <alternativeName>
        <fullName evidence="5">N5-glutamine methyltransferase PrmC</fullName>
    </alternativeName>
    <alternativeName>
        <fullName evidence="5">Protein-(glutamine-N5) MTase PrmC</fullName>
    </alternativeName>
    <alternativeName>
        <fullName evidence="5">Protein-glutamine N-methyltransferase PrmC</fullName>
    </alternativeName>
</protein>
<dbReference type="InterPro" id="IPR004556">
    <property type="entry name" value="HemK-like"/>
</dbReference>
<dbReference type="FunCoup" id="C8XIB1">
    <property type="interactions" value="335"/>
</dbReference>
<reference evidence="8 9" key="2">
    <citation type="journal article" date="2010" name="Stand. Genomic Sci.">
        <title>Complete genome sequence of Nakamurella multipartita type strain (Y-104).</title>
        <authorList>
            <person name="Tice H."/>
            <person name="Mayilraj S."/>
            <person name="Sims D."/>
            <person name="Lapidus A."/>
            <person name="Nolan M."/>
            <person name="Lucas S."/>
            <person name="Glavina Del Rio T."/>
            <person name="Copeland A."/>
            <person name="Cheng J.F."/>
            <person name="Meincke L."/>
            <person name="Bruce D."/>
            <person name="Goodwin L."/>
            <person name="Pitluck S."/>
            <person name="Ivanova N."/>
            <person name="Mavromatis K."/>
            <person name="Ovchinnikova G."/>
            <person name="Pati A."/>
            <person name="Chen A."/>
            <person name="Palaniappan K."/>
            <person name="Land M."/>
            <person name="Hauser L."/>
            <person name="Chang Y.J."/>
            <person name="Jeffries C.D."/>
            <person name="Detter J.C."/>
            <person name="Brettin T."/>
            <person name="Rohde M."/>
            <person name="Goker M."/>
            <person name="Bristow J."/>
            <person name="Eisen J.A."/>
            <person name="Markowitz V."/>
            <person name="Hugenholtz P."/>
            <person name="Kyrpides N.C."/>
            <person name="Klenk H.P."/>
            <person name="Chen F."/>
        </authorList>
    </citation>
    <scope>NUCLEOTIDE SEQUENCE [LARGE SCALE GENOMIC DNA]</scope>
    <source>
        <strain evidence="9">ATCC 700099 / DSM 44233 / CIP 104796 / JCM 9543 / NBRC 105858 / Y-104</strain>
    </source>
</reference>
<proteinExistence type="inferred from homology"/>
<name>C8XIB1_NAKMY</name>